<dbReference type="GO" id="GO:0006874">
    <property type="term" value="P:intracellular calcium ion homeostasis"/>
    <property type="evidence" value="ECO:0007669"/>
    <property type="project" value="TreeGrafter"/>
</dbReference>
<feature type="transmembrane region" description="Helical" evidence="5">
    <location>
        <begin position="203"/>
        <end position="230"/>
    </location>
</feature>
<evidence type="ECO:0000256" key="2">
    <source>
        <dbReference type="ARBA" id="ARBA00022692"/>
    </source>
</evidence>
<evidence type="ECO:0000256" key="5">
    <source>
        <dbReference type="SAM" id="Phobius"/>
    </source>
</evidence>
<keyword evidence="3 5" id="KW-1133">Transmembrane helix</keyword>
<dbReference type="PANTHER" id="PTHR10846">
    <property type="entry name" value="SODIUM/POTASSIUM/CALCIUM EXCHANGER"/>
    <property type="match status" value="1"/>
</dbReference>
<dbReference type="GO" id="GO:0005886">
    <property type="term" value="C:plasma membrane"/>
    <property type="evidence" value="ECO:0007669"/>
    <property type="project" value="TreeGrafter"/>
</dbReference>
<evidence type="ECO:0000256" key="3">
    <source>
        <dbReference type="ARBA" id="ARBA00022989"/>
    </source>
</evidence>
<feature type="transmembrane region" description="Helical" evidence="5">
    <location>
        <begin position="169"/>
        <end position="191"/>
    </location>
</feature>
<dbReference type="AlphaFoldDB" id="A0AA49GKR7"/>
<comment type="subcellular location">
    <subcellularLocation>
        <location evidence="1">Membrane</location>
        <topology evidence="1">Multi-pass membrane protein</topology>
    </subcellularLocation>
</comment>
<name>A0AA49GKR7_9BACT</name>
<dbReference type="Gene3D" id="1.20.1420.30">
    <property type="entry name" value="NCX, central ion-binding region"/>
    <property type="match status" value="1"/>
</dbReference>
<dbReference type="InterPro" id="IPR004481">
    <property type="entry name" value="K/Na/Ca-exchanger"/>
</dbReference>
<dbReference type="InterPro" id="IPR004837">
    <property type="entry name" value="NaCa_Exmemb"/>
</dbReference>
<feature type="transmembrane region" description="Helical" evidence="5">
    <location>
        <begin position="68"/>
        <end position="95"/>
    </location>
</feature>
<dbReference type="GO" id="GO:0005262">
    <property type="term" value="F:calcium channel activity"/>
    <property type="evidence" value="ECO:0007669"/>
    <property type="project" value="TreeGrafter"/>
</dbReference>
<gene>
    <name evidence="7" type="ORF">K4G66_24680</name>
</gene>
<protein>
    <submittedName>
        <fullName evidence="7">Calcium/sodium antiporter</fullName>
    </submittedName>
</protein>
<keyword evidence="2 5" id="KW-0812">Transmembrane</keyword>
<dbReference type="GO" id="GO:0008273">
    <property type="term" value="F:calcium, potassium:sodium antiporter activity"/>
    <property type="evidence" value="ECO:0007669"/>
    <property type="project" value="TreeGrafter"/>
</dbReference>
<dbReference type="EMBL" id="CP120682">
    <property type="protein sequence ID" value="WKN35571.1"/>
    <property type="molecule type" value="Genomic_DNA"/>
</dbReference>
<feature type="transmembrane region" description="Helical" evidence="5">
    <location>
        <begin position="101"/>
        <end position="120"/>
    </location>
</feature>
<sequence>MIIDILWILLSLVLLYFGASGLVNGASSLATKLGITPLVVGLTVVAFGTSTPELVVSIQASLTGNGGIAVGNVVGSNLFNIGVILGLSALCYPIQVKAAVLRFDVPVMVLTALAFLILFFNHAISRVEGLILATSSVLYTWFVIRQSRKDTNSEVKEEFQDALPKVRPWWFDVVMIVGGLGVLILGSNLLVDSAVRLARLFQVSDAVIGLTIVAAGTSMPELATSVVAALKKQSDIALGNVVGSNIYNILTILGISSLITPIRSPDIALTDSLVMVGISILLIPLVRTGFVLQRWEGAILLLFYTVYLYTLLPQ</sequence>
<keyword evidence="4 5" id="KW-0472">Membrane</keyword>
<feature type="transmembrane region" description="Helical" evidence="5">
    <location>
        <begin position="127"/>
        <end position="144"/>
    </location>
</feature>
<reference evidence="7" key="2">
    <citation type="journal article" date="2024" name="Antonie Van Leeuwenhoek">
        <title>Roseihalotalea indica gen. nov., sp. nov., a halophilic Bacteroidetes from mesopelagic Southwest Indian Ocean with higher carbohydrate metabolic potential.</title>
        <authorList>
            <person name="Chen B."/>
            <person name="Zhang M."/>
            <person name="Lin D."/>
            <person name="Ye J."/>
            <person name="Tang K."/>
        </authorList>
    </citation>
    <scope>NUCLEOTIDE SEQUENCE</scope>
    <source>
        <strain evidence="7">TK19036</strain>
    </source>
</reference>
<dbReference type="NCBIfam" id="TIGR00367">
    <property type="entry name" value="calcium/sodium antiporter"/>
    <property type="match status" value="1"/>
</dbReference>
<accession>A0AA49GKR7</accession>
<feature type="domain" description="Sodium/calcium exchanger membrane region" evidence="6">
    <location>
        <begin position="5"/>
        <end position="144"/>
    </location>
</feature>
<feature type="transmembrane region" description="Helical" evidence="5">
    <location>
        <begin position="35"/>
        <end position="56"/>
    </location>
</feature>
<reference evidence="7" key="1">
    <citation type="journal article" date="2023" name="Comput. Struct. Biotechnol. J.">
        <title>Discovery of a novel marine Bacteroidetes with a rich repertoire of carbohydrate-active enzymes.</title>
        <authorList>
            <person name="Chen B."/>
            <person name="Liu G."/>
            <person name="Chen Q."/>
            <person name="Wang H."/>
            <person name="Liu L."/>
            <person name="Tang K."/>
        </authorList>
    </citation>
    <scope>NUCLEOTIDE SEQUENCE</scope>
    <source>
        <strain evidence="7">TK19036</strain>
    </source>
</reference>
<evidence type="ECO:0000313" key="7">
    <source>
        <dbReference type="EMBL" id="WKN35571.1"/>
    </source>
</evidence>
<dbReference type="Pfam" id="PF01699">
    <property type="entry name" value="Na_Ca_ex"/>
    <property type="match status" value="2"/>
</dbReference>
<feature type="domain" description="Sodium/calcium exchanger membrane region" evidence="6">
    <location>
        <begin position="173"/>
        <end position="311"/>
    </location>
</feature>
<organism evidence="7">
    <name type="scientific">Roseihalotalea indica</name>
    <dbReference type="NCBI Taxonomy" id="2867963"/>
    <lineage>
        <taxon>Bacteria</taxon>
        <taxon>Pseudomonadati</taxon>
        <taxon>Bacteroidota</taxon>
        <taxon>Cytophagia</taxon>
        <taxon>Cytophagales</taxon>
        <taxon>Catalimonadaceae</taxon>
        <taxon>Roseihalotalea</taxon>
    </lineage>
</organism>
<feature type="transmembrane region" description="Helical" evidence="5">
    <location>
        <begin position="292"/>
        <end position="312"/>
    </location>
</feature>
<feature type="transmembrane region" description="Helical" evidence="5">
    <location>
        <begin position="267"/>
        <end position="286"/>
    </location>
</feature>
<evidence type="ECO:0000256" key="4">
    <source>
        <dbReference type="ARBA" id="ARBA00023136"/>
    </source>
</evidence>
<proteinExistence type="predicted"/>
<evidence type="ECO:0000256" key="1">
    <source>
        <dbReference type="ARBA" id="ARBA00004141"/>
    </source>
</evidence>
<dbReference type="InterPro" id="IPR044880">
    <property type="entry name" value="NCX_ion-bd_dom_sf"/>
</dbReference>
<feature type="transmembrane region" description="Helical" evidence="5">
    <location>
        <begin position="236"/>
        <end position="255"/>
    </location>
</feature>
<evidence type="ECO:0000259" key="6">
    <source>
        <dbReference type="Pfam" id="PF01699"/>
    </source>
</evidence>
<dbReference type="PANTHER" id="PTHR10846:SF8">
    <property type="entry name" value="INNER MEMBRANE PROTEIN YRBG"/>
    <property type="match status" value="1"/>
</dbReference>